<accession>A0A8S0T7C9</accession>
<proteinExistence type="predicted"/>
<dbReference type="Gramene" id="OE9A068798T1">
    <property type="protein sequence ID" value="OE9A068798C1"/>
    <property type="gene ID" value="OE9A068798"/>
</dbReference>
<dbReference type="Proteomes" id="UP000594638">
    <property type="component" value="Unassembled WGS sequence"/>
</dbReference>
<keyword evidence="2" id="KW-1185">Reference proteome</keyword>
<evidence type="ECO:0000313" key="2">
    <source>
        <dbReference type="Proteomes" id="UP000594638"/>
    </source>
</evidence>
<gene>
    <name evidence="1" type="ORF">OLEA9_A068798</name>
</gene>
<dbReference type="OrthoDB" id="542523at2759"/>
<organism evidence="1 2">
    <name type="scientific">Olea europaea subsp. europaea</name>
    <dbReference type="NCBI Taxonomy" id="158383"/>
    <lineage>
        <taxon>Eukaryota</taxon>
        <taxon>Viridiplantae</taxon>
        <taxon>Streptophyta</taxon>
        <taxon>Embryophyta</taxon>
        <taxon>Tracheophyta</taxon>
        <taxon>Spermatophyta</taxon>
        <taxon>Magnoliopsida</taxon>
        <taxon>eudicotyledons</taxon>
        <taxon>Gunneridae</taxon>
        <taxon>Pentapetalae</taxon>
        <taxon>asterids</taxon>
        <taxon>lamiids</taxon>
        <taxon>Lamiales</taxon>
        <taxon>Oleaceae</taxon>
        <taxon>Oleeae</taxon>
        <taxon>Olea</taxon>
    </lineage>
</organism>
<reference evidence="1 2" key="1">
    <citation type="submission" date="2019-12" db="EMBL/GenBank/DDBJ databases">
        <authorList>
            <person name="Alioto T."/>
            <person name="Alioto T."/>
            <person name="Gomez Garrido J."/>
        </authorList>
    </citation>
    <scope>NUCLEOTIDE SEQUENCE [LARGE SCALE GENOMIC DNA]</scope>
</reference>
<dbReference type="AlphaFoldDB" id="A0A8S0T7C9"/>
<evidence type="ECO:0000313" key="1">
    <source>
        <dbReference type="EMBL" id="CAA2999730.1"/>
    </source>
</evidence>
<dbReference type="SUPFAM" id="SSF103511">
    <property type="entry name" value="Chlorophyll a-b binding protein"/>
    <property type="match status" value="1"/>
</dbReference>
<comment type="caution">
    <text evidence="1">The sequence shown here is derived from an EMBL/GenBank/DDBJ whole genome shotgun (WGS) entry which is preliminary data.</text>
</comment>
<dbReference type="EMBL" id="CACTIH010005649">
    <property type="protein sequence ID" value="CAA2999730.1"/>
    <property type="molecule type" value="Genomic_DNA"/>
</dbReference>
<sequence length="150" mass="16824">MIHTTSTGHDFKQIRWDNTELNIGEITVPKNQMANSQIFSFSPISSTALTVNYRNNNCFLLHNYKKSRRNSQKRASFKIQAAKLPAGVELPKEQPKFNAPFLGFTKTAEIWNSRACMIGLIGTFIVELILNKGMLQIIGVEVGKGLDIPL</sequence>
<name>A0A8S0T7C9_OLEEU</name>
<protein>
    <submittedName>
        <fullName evidence="1">Uncharacterized protein</fullName>
    </submittedName>
</protein>